<keyword evidence="2" id="KW-1185">Reference proteome</keyword>
<proteinExistence type="predicted"/>
<reference evidence="2" key="1">
    <citation type="submission" date="2016-08" db="EMBL/GenBank/DDBJ databases">
        <authorList>
            <person name="Merda D."/>
            <person name="Briand M."/>
            <person name="Taghouti G."/>
            <person name="Carrere S."/>
            <person name="Gouzy J."/>
            <person name="Portier P."/>
            <person name="Jacques M.-A."/>
            <person name="Fischer-Le Saux M."/>
        </authorList>
    </citation>
    <scope>NUCLEOTIDE SEQUENCE [LARGE SCALE GENOMIC DNA]</scope>
    <source>
        <strain evidence="2">CFBP4643</strain>
    </source>
</reference>
<dbReference type="AlphaFoldDB" id="A0A2S7CQK9"/>
<dbReference type="Proteomes" id="UP000238191">
    <property type="component" value="Unassembled WGS sequence"/>
</dbReference>
<name>A0A2S7CQK9_9XANT</name>
<organism evidence="1 2">
    <name type="scientific">Xanthomonas pisi</name>
    <dbReference type="NCBI Taxonomy" id="56457"/>
    <lineage>
        <taxon>Bacteria</taxon>
        <taxon>Pseudomonadati</taxon>
        <taxon>Pseudomonadota</taxon>
        <taxon>Gammaproteobacteria</taxon>
        <taxon>Lysobacterales</taxon>
        <taxon>Lysobacteraceae</taxon>
        <taxon>Xanthomonas</taxon>
    </lineage>
</organism>
<gene>
    <name evidence="1" type="ORF">XpiCFBP4643_22825</name>
</gene>
<protein>
    <submittedName>
        <fullName evidence="1">Uncharacterized protein</fullName>
    </submittedName>
</protein>
<sequence length="75" mass="8584">MEWYETRELRSMAQDESLASDKKALIAEFQFQLTDAIERSYISAEQFLDLTADDCASNAEVVCRLKKIRDDVFGG</sequence>
<accession>A0A2S7CQK9</accession>
<evidence type="ECO:0000313" key="1">
    <source>
        <dbReference type="EMBL" id="PPU63878.1"/>
    </source>
</evidence>
<dbReference type="EMBL" id="MDEI01000039">
    <property type="protein sequence ID" value="PPU63878.1"/>
    <property type="molecule type" value="Genomic_DNA"/>
</dbReference>
<evidence type="ECO:0000313" key="2">
    <source>
        <dbReference type="Proteomes" id="UP000238191"/>
    </source>
</evidence>
<comment type="caution">
    <text evidence="1">The sequence shown here is derived from an EMBL/GenBank/DDBJ whole genome shotgun (WGS) entry which is preliminary data.</text>
</comment>